<proteinExistence type="predicted"/>
<sequence length="200" mass="23479">MVGQEPVRFSLIEFEYLTGLNCDYIEDMENPRWNITKELVSLWELMGVDFDAGPTYVHIIAACERCEEWFRDDCMRLGYLAIFIGFIKGRKYSTSTRASLARLTRVVNYVKKDFSEMFPKWDFDAEDLAVDNIVKVMFNAKLNWKWTMDCWEEAGTNMWVNPKTQVMYVKEEDSAMKEDSGRSRKKARKRAPANINKPHP</sequence>
<feature type="compositionally biased region" description="Basic and acidic residues" evidence="1">
    <location>
        <begin position="171"/>
        <end position="182"/>
    </location>
</feature>
<protein>
    <recommendedName>
        <fullName evidence="3">DUF1985 domain-containing protein</fullName>
    </recommendedName>
</protein>
<evidence type="ECO:0008006" key="3">
    <source>
        <dbReference type="Google" id="ProtNLM"/>
    </source>
</evidence>
<name>A0A8S9KL83_BRACR</name>
<organism evidence="2">
    <name type="scientific">Brassica cretica</name>
    <name type="common">Mustard</name>
    <dbReference type="NCBI Taxonomy" id="69181"/>
    <lineage>
        <taxon>Eukaryota</taxon>
        <taxon>Viridiplantae</taxon>
        <taxon>Streptophyta</taxon>
        <taxon>Embryophyta</taxon>
        <taxon>Tracheophyta</taxon>
        <taxon>Spermatophyta</taxon>
        <taxon>Magnoliopsida</taxon>
        <taxon>eudicotyledons</taxon>
        <taxon>Gunneridae</taxon>
        <taxon>Pentapetalae</taxon>
        <taxon>rosids</taxon>
        <taxon>malvids</taxon>
        <taxon>Brassicales</taxon>
        <taxon>Brassicaceae</taxon>
        <taxon>Brassiceae</taxon>
        <taxon>Brassica</taxon>
    </lineage>
</organism>
<dbReference type="EMBL" id="QGKY02000164">
    <property type="protein sequence ID" value="KAF2594701.1"/>
    <property type="molecule type" value="Genomic_DNA"/>
</dbReference>
<dbReference type="AlphaFoldDB" id="A0A8S9KL83"/>
<accession>A0A8S9KL83</accession>
<feature type="region of interest" description="Disordered" evidence="1">
    <location>
        <begin position="171"/>
        <end position="200"/>
    </location>
</feature>
<evidence type="ECO:0000313" key="2">
    <source>
        <dbReference type="EMBL" id="KAF2594701.1"/>
    </source>
</evidence>
<comment type="caution">
    <text evidence="2">The sequence shown here is derived from an EMBL/GenBank/DDBJ whole genome shotgun (WGS) entry which is preliminary data.</text>
</comment>
<gene>
    <name evidence="2" type="ORF">F2Q70_00043682</name>
</gene>
<reference evidence="2" key="1">
    <citation type="submission" date="2019-12" db="EMBL/GenBank/DDBJ databases">
        <title>Genome sequencing and annotation of Brassica cretica.</title>
        <authorList>
            <person name="Studholme D.J."/>
            <person name="Sarris P.F."/>
        </authorList>
    </citation>
    <scope>NUCLEOTIDE SEQUENCE</scope>
    <source>
        <strain evidence="2">PFS-102/07</strain>
        <tissue evidence="2">Leaf</tissue>
    </source>
</reference>
<evidence type="ECO:0000256" key="1">
    <source>
        <dbReference type="SAM" id="MobiDB-lite"/>
    </source>
</evidence>